<evidence type="ECO:0000256" key="7">
    <source>
        <dbReference type="RuleBase" id="RU004504"/>
    </source>
</evidence>
<evidence type="ECO:0000259" key="8">
    <source>
        <dbReference type="Pfam" id="PF00266"/>
    </source>
</evidence>
<evidence type="ECO:0000256" key="1">
    <source>
        <dbReference type="ARBA" id="ARBA00001933"/>
    </source>
</evidence>
<dbReference type="SUPFAM" id="SSF53383">
    <property type="entry name" value="PLP-dependent transferases"/>
    <property type="match status" value="1"/>
</dbReference>
<dbReference type="Proteomes" id="UP000076400">
    <property type="component" value="Unassembled WGS sequence"/>
</dbReference>
<dbReference type="PIRSF" id="PIRSF000524">
    <property type="entry name" value="SPT"/>
    <property type="match status" value="1"/>
</dbReference>
<dbReference type="FunFam" id="3.40.640.10:FF:000054">
    <property type="entry name" value="Serine--glyoxylate aminotransferase"/>
    <property type="match status" value="1"/>
</dbReference>
<feature type="binding site" evidence="4">
    <location>
        <position position="348"/>
    </location>
    <ligand>
        <name>substrate</name>
    </ligand>
</feature>
<dbReference type="GO" id="GO:0008453">
    <property type="term" value="F:alanine-glyoxylate transaminase activity"/>
    <property type="evidence" value="ECO:0007669"/>
    <property type="project" value="TreeGrafter"/>
</dbReference>
<keyword evidence="9" id="KW-0808">Transferase</keyword>
<evidence type="ECO:0000256" key="4">
    <source>
        <dbReference type="PIRSR" id="PIRSR000524-1"/>
    </source>
</evidence>
<feature type="modified residue" description="N6-(pyridoxal phosphate)lysine" evidence="5">
    <location>
        <position position="199"/>
    </location>
</feature>
<dbReference type="EMBL" id="LPXN01000108">
    <property type="protein sequence ID" value="KZD08157.1"/>
    <property type="molecule type" value="Genomic_DNA"/>
</dbReference>
<organism evidence="9 10">
    <name type="scientific">Oceanibaculum pacificum</name>
    <dbReference type="NCBI Taxonomy" id="580166"/>
    <lineage>
        <taxon>Bacteria</taxon>
        <taxon>Pseudomonadati</taxon>
        <taxon>Pseudomonadota</taxon>
        <taxon>Alphaproteobacteria</taxon>
        <taxon>Rhodospirillales</taxon>
        <taxon>Oceanibaculaceae</taxon>
        <taxon>Oceanibaculum</taxon>
    </lineage>
</organism>
<dbReference type="FunFam" id="3.90.1150.10:FF:000204">
    <property type="entry name" value="Hypothetical aminotransferase"/>
    <property type="match status" value="1"/>
</dbReference>
<dbReference type="Gene3D" id="3.90.1150.10">
    <property type="entry name" value="Aspartate Aminotransferase, domain 1"/>
    <property type="match status" value="1"/>
</dbReference>
<dbReference type="InterPro" id="IPR015422">
    <property type="entry name" value="PyrdxlP-dep_Trfase_small"/>
</dbReference>
<dbReference type="InterPro" id="IPR000192">
    <property type="entry name" value="Aminotrans_V_dom"/>
</dbReference>
<evidence type="ECO:0000256" key="2">
    <source>
        <dbReference type="ARBA" id="ARBA00009236"/>
    </source>
</evidence>
<dbReference type="GO" id="GO:0004760">
    <property type="term" value="F:L-serine-pyruvate transaminase activity"/>
    <property type="evidence" value="ECO:0007669"/>
    <property type="project" value="TreeGrafter"/>
</dbReference>
<name>A0A154W3X1_9PROT</name>
<evidence type="ECO:0000256" key="3">
    <source>
        <dbReference type="ARBA" id="ARBA00022898"/>
    </source>
</evidence>
<comment type="cofactor">
    <cofactor evidence="1 5 7">
        <name>pyridoxal 5'-phosphate</name>
        <dbReference type="ChEBI" id="CHEBI:597326"/>
    </cofactor>
</comment>
<evidence type="ECO:0000256" key="5">
    <source>
        <dbReference type="PIRSR" id="PIRSR000524-50"/>
    </source>
</evidence>
<dbReference type="Pfam" id="PF00266">
    <property type="entry name" value="Aminotran_5"/>
    <property type="match status" value="1"/>
</dbReference>
<keyword evidence="3 5" id="KW-0663">Pyridoxal phosphate</keyword>
<keyword evidence="10" id="KW-1185">Reference proteome</keyword>
<evidence type="ECO:0000313" key="9">
    <source>
        <dbReference type="EMBL" id="KZD08157.1"/>
    </source>
</evidence>
<protein>
    <submittedName>
        <fullName evidence="9">Aminotransferase</fullName>
    </submittedName>
</protein>
<evidence type="ECO:0000256" key="6">
    <source>
        <dbReference type="RuleBase" id="RU004075"/>
    </source>
</evidence>
<dbReference type="PANTHER" id="PTHR21152:SF40">
    <property type="entry name" value="ALANINE--GLYOXYLATE AMINOTRANSFERASE"/>
    <property type="match status" value="1"/>
</dbReference>
<dbReference type="InterPro" id="IPR015421">
    <property type="entry name" value="PyrdxlP-dep_Trfase_major"/>
</dbReference>
<dbReference type="Gene3D" id="3.40.640.10">
    <property type="entry name" value="Type I PLP-dependent aspartate aminotransferase-like (Major domain)"/>
    <property type="match status" value="1"/>
</dbReference>
<sequence length="412" mass="44148">MQVKRGRGFLSTPGPTNVPDRVLNAMHRPAVDLNDPDFLELVNSCFDDLKKVFQTKNGEIFVYITNGHGAWEAALANVLSAGDKLLVPETGNFSGGWRDVATAFGASVQEIPNDWRRAMDPAKVAEALAADKAQEIKAVLLVHTDTAVGITADVQAVRKAIDSVGHPALLMVDTIASLGTVDFRMDEWGVDVAVSASQKGLMVPPGLGVVAAGPRAVEAHRTATAPRRYWDWGARLQSEGYRKFCGTAPEHHMFAMREALDMIFEEGLENIFRRHQMLADAVRDCVSVWTEAGALSFNAINPAERSNGVTTILTAEGVDAVLLRETARDVFQTALGGGLGKLQGKAFRIGHMGDLNEPMILGTLSAVETTLAYLDIPYQRGGIDAAIRSLAEARKKAAAVAAPVAGPISRVA</sequence>
<feature type="domain" description="Aminotransferase class V" evidence="8">
    <location>
        <begin position="35"/>
        <end position="312"/>
    </location>
</feature>
<accession>A0A154W3X1</accession>
<evidence type="ECO:0000313" key="10">
    <source>
        <dbReference type="Proteomes" id="UP000076400"/>
    </source>
</evidence>
<gene>
    <name evidence="9" type="ORF">AUP43_09105</name>
</gene>
<keyword evidence="9" id="KW-0032">Aminotransferase</keyword>
<dbReference type="PANTHER" id="PTHR21152">
    <property type="entry name" value="AMINOTRANSFERASE CLASS V"/>
    <property type="match status" value="1"/>
</dbReference>
<dbReference type="InterPro" id="IPR015424">
    <property type="entry name" value="PyrdxlP-dep_Trfase"/>
</dbReference>
<reference evidence="9 10" key="1">
    <citation type="submission" date="2015-12" db="EMBL/GenBank/DDBJ databases">
        <title>Genome sequence of Oceanibaculum pacificum MCCC 1A02656.</title>
        <authorList>
            <person name="Lu L."/>
            <person name="Lai Q."/>
            <person name="Shao Z."/>
            <person name="Qian P."/>
        </authorList>
    </citation>
    <scope>NUCLEOTIDE SEQUENCE [LARGE SCALE GENOMIC DNA]</scope>
    <source>
        <strain evidence="9 10">MCCC 1A02656</strain>
    </source>
</reference>
<dbReference type="PROSITE" id="PS00595">
    <property type="entry name" value="AA_TRANSFER_CLASS_5"/>
    <property type="match status" value="1"/>
</dbReference>
<dbReference type="AlphaFoldDB" id="A0A154W3X1"/>
<dbReference type="InterPro" id="IPR020578">
    <property type="entry name" value="Aminotrans_V_PyrdxlP_BS"/>
</dbReference>
<dbReference type="STRING" id="580166.AUP43_09105"/>
<proteinExistence type="inferred from homology"/>
<comment type="caution">
    <text evidence="9">The sequence shown here is derived from an EMBL/GenBank/DDBJ whole genome shotgun (WGS) entry which is preliminary data.</text>
</comment>
<dbReference type="InterPro" id="IPR024169">
    <property type="entry name" value="SP_NH2Trfase/AEP_transaminase"/>
</dbReference>
<dbReference type="GO" id="GO:0019265">
    <property type="term" value="P:glycine biosynthetic process, by transamination of glyoxylate"/>
    <property type="evidence" value="ECO:0007669"/>
    <property type="project" value="TreeGrafter"/>
</dbReference>
<comment type="similarity">
    <text evidence="2 6">Belongs to the class-V pyridoxal-phosphate-dependent aminotransferase family.</text>
</comment>